<dbReference type="STRING" id="1774969.AUC69_03475"/>
<dbReference type="InterPro" id="IPR054612">
    <property type="entry name" value="Phage_capsid-like_C"/>
</dbReference>
<reference evidence="3 4" key="1">
    <citation type="journal article" date="2016" name="Environ. Microbiol.">
        <title>New Methyloceanibacter diversity from North Sea sediments includes methanotroph containing solely the soluble methane monooxygenase.</title>
        <authorList>
            <person name="Vekeman B."/>
            <person name="Kerckhof F.M."/>
            <person name="Cremers G."/>
            <person name="de Vos P."/>
            <person name="Vandamme P."/>
            <person name="Boon N."/>
            <person name="Op den Camp H.J."/>
            <person name="Heylen K."/>
        </authorList>
    </citation>
    <scope>NUCLEOTIDE SEQUENCE [LARGE SCALE GENOMIC DNA]</scope>
    <source>
        <strain evidence="3 4">R-67175</strain>
    </source>
</reference>
<dbReference type="NCBIfam" id="TIGR01554">
    <property type="entry name" value="major_cap_HK97"/>
    <property type="match status" value="1"/>
</dbReference>
<dbReference type="InterPro" id="IPR024455">
    <property type="entry name" value="Phage_capsid"/>
</dbReference>
<dbReference type="SUPFAM" id="SSF56563">
    <property type="entry name" value="Major capsid protein gp5"/>
    <property type="match status" value="1"/>
</dbReference>
<dbReference type="EMBL" id="LPWF01000036">
    <property type="protein sequence ID" value="ODR94221.1"/>
    <property type="molecule type" value="Genomic_DNA"/>
</dbReference>
<protein>
    <recommendedName>
        <fullName evidence="2">Phage capsid-like C-terminal domain-containing protein</fullName>
    </recommendedName>
</protein>
<accession>A0A1E3VLP1</accession>
<keyword evidence="4" id="KW-1185">Reference proteome</keyword>
<proteinExistence type="predicted"/>
<evidence type="ECO:0000313" key="3">
    <source>
        <dbReference type="EMBL" id="ODR94221.1"/>
    </source>
</evidence>
<dbReference type="Gene3D" id="3.30.2400.10">
    <property type="entry name" value="Major capsid protein gp5"/>
    <property type="match status" value="1"/>
</dbReference>
<name>A0A1E3VLP1_9HYPH</name>
<evidence type="ECO:0000259" key="2">
    <source>
        <dbReference type="Pfam" id="PF05065"/>
    </source>
</evidence>
<evidence type="ECO:0000313" key="4">
    <source>
        <dbReference type="Proteomes" id="UP000094472"/>
    </source>
</evidence>
<sequence length="330" mass="35723">MRESSDPDGGYSVPEEIDGVIQNQLLEFSPLRGWATIITLGQGQGGYSFLVNRRGASSGWVGETEARPETSTPEMAKITPPEGEIYANASITQWLLDDSQFNLDQFIRDNIIDEFAVQEGAAFVDGNGINKPKGFLQLEDPVTTADATRAFGVLQYVASGVAADINDGTHNGVDALTDLVYALKPAYRQGPGVGWMMNSTLAGKCRKLKSLGDTAQYLWTESTQAGQPPMLLGYPVAIDENMPNVGANTFPIAFGNWRRGYRIVDRLGTRVLRDPFTNKPNVMFYLTKRVGGCVADSNAIKLLKCARPRRLLREAGASLGLARLDGGGGL</sequence>
<dbReference type="Proteomes" id="UP000094472">
    <property type="component" value="Unassembled WGS sequence"/>
</dbReference>
<dbReference type="AlphaFoldDB" id="A0A1E3VLP1"/>
<gene>
    <name evidence="3" type="ORF">AUC69_03475</name>
</gene>
<evidence type="ECO:0000256" key="1">
    <source>
        <dbReference type="ARBA" id="ARBA00004328"/>
    </source>
</evidence>
<organism evidence="3 4">
    <name type="scientific">Methyloceanibacter superfactus</name>
    <dbReference type="NCBI Taxonomy" id="1774969"/>
    <lineage>
        <taxon>Bacteria</taxon>
        <taxon>Pseudomonadati</taxon>
        <taxon>Pseudomonadota</taxon>
        <taxon>Alphaproteobacteria</taxon>
        <taxon>Hyphomicrobiales</taxon>
        <taxon>Hyphomicrobiaceae</taxon>
        <taxon>Methyloceanibacter</taxon>
    </lineage>
</organism>
<comment type="subcellular location">
    <subcellularLocation>
        <location evidence="1">Virion</location>
    </subcellularLocation>
</comment>
<feature type="domain" description="Phage capsid-like C-terminal" evidence="2">
    <location>
        <begin position="9"/>
        <end position="305"/>
    </location>
</feature>
<dbReference type="Gene3D" id="3.30.2320.10">
    <property type="entry name" value="hypothetical protein PF0899 domain"/>
    <property type="match status" value="1"/>
</dbReference>
<comment type="caution">
    <text evidence="3">The sequence shown here is derived from an EMBL/GenBank/DDBJ whole genome shotgun (WGS) entry which is preliminary data.</text>
</comment>
<dbReference type="Pfam" id="PF05065">
    <property type="entry name" value="Phage_capsid"/>
    <property type="match status" value="1"/>
</dbReference>